<dbReference type="AlphaFoldDB" id="A0A9Q0RU17"/>
<organism evidence="2 3">
    <name type="scientific">Pseudolycoriella hygida</name>
    <dbReference type="NCBI Taxonomy" id="35572"/>
    <lineage>
        <taxon>Eukaryota</taxon>
        <taxon>Metazoa</taxon>
        <taxon>Ecdysozoa</taxon>
        <taxon>Arthropoda</taxon>
        <taxon>Hexapoda</taxon>
        <taxon>Insecta</taxon>
        <taxon>Pterygota</taxon>
        <taxon>Neoptera</taxon>
        <taxon>Endopterygota</taxon>
        <taxon>Diptera</taxon>
        <taxon>Nematocera</taxon>
        <taxon>Sciaroidea</taxon>
        <taxon>Sciaridae</taxon>
        <taxon>Pseudolycoriella</taxon>
    </lineage>
</organism>
<feature type="non-terminal residue" evidence="2">
    <location>
        <position position="390"/>
    </location>
</feature>
<keyword evidence="3" id="KW-1185">Reference proteome</keyword>
<evidence type="ECO:0000313" key="2">
    <source>
        <dbReference type="EMBL" id="KAJ6622376.1"/>
    </source>
</evidence>
<feature type="region of interest" description="Disordered" evidence="1">
    <location>
        <begin position="222"/>
        <end position="247"/>
    </location>
</feature>
<reference evidence="2" key="1">
    <citation type="submission" date="2022-07" db="EMBL/GenBank/DDBJ databases">
        <authorList>
            <person name="Trinca V."/>
            <person name="Uliana J.V.C."/>
            <person name="Torres T.T."/>
            <person name="Ward R.J."/>
            <person name="Monesi N."/>
        </authorList>
    </citation>
    <scope>NUCLEOTIDE SEQUENCE</scope>
    <source>
        <strain evidence="2">HSMRA1968</strain>
        <tissue evidence="2">Whole embryos</tissue>
    </source>
</reference>
<sequence length="390" mass="45448">MDNYDEMASAVGRILLESKIGRCRRKCKNHDKERTEIRGGGISKRNTAAIENQRFFRVNGANNNNVSGARQENDDRQRKAIREFLQRYKKSIKKRENETEMEKAIREMVVFLAVSGKRDENESEIDVATRKMREFLTEYHRKSSDRDMLQKGKSVGKCIGDFNKLESKFFSEPNCDINNLLTELEKQKFDEKISKRNTSTMDNYDEMASAVDKILLESTFGRRRNKRRSHGKEKNEFQPLNANSAGRDGRIFKRNTAAIENQRFFRANGANGNKMDGDARKIKEHLNRYKAAVRKKKNVIEMETAVRKMMVYLMESGKRDENENEIDVATRKTIEILDEFHRISFERDMLQKGKSVGICIGSFNPLESKFFSEPNCDINNLLTELEKRKF</sequence>
<feature type="compositionally biased region" description="Basic residues" evidence="1">
    <location>
        <begin position="222"/>
        <end position="231"/>
    </location>
</feature>
<dbReference type="Proteomes" id="UP001151699">
    <property type="component" value="Unassembled WGS sequence"/>
</dbReference>
<evidence type="ECO:0000313" key="3">
    <source>
        <dbReference type="Proteomes" id="UP001151699"/>
    </source>
</evidence>
<proteinExistence type="predicted"/>
<dbReference type="EMBL" id="WJQU01003754">
    <property type="protein sequence ID" value="KAJ6622376.1"/>
    <property type="molecule type" value="Genomic_DNA"/>
</dbReference>
<name>A0A9Q0RU17_9DIPT</name>
<protein>
    <submittedName>
        <fullName evidence="2">Uncharacterized protein</fullName>
    </submittedName>
</protein>
<accession>A0A9Q0RU17</accession>
<gene>
    <name evidence="2" type="ORF">Bhyg_16484</name>
</gene>
<comment type="caution">
    <text evidence="2">The sequence shown here is derived from an EMBL/GenBank/DDBJ whole genome shotgun (WGS) entry which is preliminary data.</text>
</comment>
<evidence type="ECO:0000256" key="1">
    <source>
        <dbReference type="SAM" id="MobiDB-lite"/>
    </source>
</evidence>